<protein>
    <submittedName>
        <fullName evidence="2">Uncharacterized protein</fullName>
    </submittedName>
</protein>
<proteinExistence type="predicted"/>
<evidence type="ECO:0000313" key="3">
    <source>
        <dbReference type="Proteomes" id="UP000826195"/>
    </source>
</evidence>
<sequence>MVVVIVCYFYSTLQWFTMYVGHTTDSGIVYTNTQVWNSMGHYKSPLKREAHVWYWVLGIYLPWLRSPTSLQKNQKPAATKIHDPNDLKPQKNLSISNWNAPKNPTIFQIHTTGTS</sequence>
<dbReference type="AlphaFoldDB" id="A0AAV7I4R5"/>
<evidence type="ECO:0000313" key="2">
    <source>
        <dbReference type="EMBL" id="KAH0540935.1"/>
    </source>
</evidence>
<name>A0AAV7I4R5_COTGL</name>
<gene>
    <name evidence="2" type="ORF">KQX54_020593</name>
</gene>
<accession>A0AAV7I4R5</accession>
<feature type="compositionally biased region" description="Basic and acidic residues" evidence="1">
    <location>
        <begin position="80"/>
        <end position="89"/>
    </location>
</feature>
<feature type="region of interest" description="Disordered" evidence="1">
    <location>
        <begin position="74"/>
        <end position="99"/>
    </location>
</feature>
<dbReference type="EMBL" id="JAHXZJ010002609">
    <property type="protein sequence ID" value="KAH0540935.1"/>
    <property type="molecule type" value="Genomic_DNA"/>
</dbReference>
<dbReference type="Proteomes" id="UP000826195">
    <property type="component" value="Unassembled WGS sequence"/>
</dbReference>
<comment type="caution">
    <text evidence="2">The sequence shown here is derived from an EMBL/GenBank/DDBJ whole genome shotgun (WGS) entry which is preliminary data.</text>
</comment>
<reference evidence="2 3" key="1">
    <citation type="journal article" date="2021" name="J. Hered.">
        <title>A chromosome-level genome assembly of the parasitoid wasp, Cotesia glomerata (Hymenoptera: Braconidae).</title>
        <authorList>
            <person name="Pinto B.J."/>
            <person name="Weis J.J."/>
            <person name="Gamble T."/>
            <person name="Ode P.J."/>
            <person name="Paul R."/>
            <person name="Zaspel J.M."/>
        </authorList>
    </citation>
    <scope>NUCLEOTIDE SEQUENCE [LARGE SCALE GENOMIC DNA]</scope>
    <source>
        <strain evidence="2">CgM1</strain>
    </source>
</reference>
<keyword evidence="3" id="KW-1185">Reference proteome</keyword>
<organism evidence="2 3">
    <name type="scientific">Cotesia glomerata</name>
    <name type="common">Lepidopteran parasitic wasp</name>
    <name type="synonym">Apanteles glomeratus</name>
    <dbReference type="NCBI Taxonomy" id="32391"/>
    <lineage>
        <taxon>Eukaryota</taxon>
        <taxon>Metazoa</taxon>
        <taxon>Ecdysozoa</taxon>
        <taxon>Arthropoda</taxon>
        <taxon>Hexapoda</taxon>
        <taxon>Insecta</taxon>
        <taxon>Pterygota</taxon>
        <taxon>Neoptera</taxon>
        <taxon>Endopterygota</taxon>
        <taxon>Hymenoptera</taxon>
        <taxon>Apocrita</taxon>
        <taxon>Ichneumonoidea</taxon>
        <taxon>Braconidae</taxon>
        <taxon>Microgastrinae</taxon>
        <taxon>Cotesia</taxon>
    </lineage>
</organism>
<evidence type="ECO:0000256" key="1">
    <source>
        <dbReference type="SAM" id="MobiDB-lite"/>
    </source>
</evidence>